<evidence type="ECO:0000259" key="2">
    <source>
        <dbReference type="Pfam" id="PF22918"/>
    </source>
</evidence>
<evidence type="ECO:0000313" key="3">
    <source>
        <dbReference type="EMBL" id="RRT47950.1"/>
    </source>
</evidence>
<gene>
    <name evidence="3" type="ORF">B296_00042417</name>
</gene>
<comment type="caution">
    <text evidence="3">The sequence shown here is derived from an EMBL/GenBank/DDBJ whole genome shotgun (WGS) entry which is preliminary data.</text>
</comment>
<feature type="compositionally biased region" description="Basic and acidic residues" evidence="1">
    <location>
        <begin position="149"/>
        <end position="159"/>
    </location>
</feature>
<sequence>MSTLDWLNTTFMENRKILNTSDLDGFDKVEVVLANYDGSNPPRQISSNANKESAGGTTSVTATKESSSTPPSTADRDFGNQDKDDVFSDSEAEETGSSKSKRDRMVGDKDGTTVTAKGIEIKSSKEEAATISQDIRQISLKDAAEAKKNPDAADAKFEGSSKGSIVETPELESSTMSEFKAIAADASVFSFGDDEDYESE</sequence>
<dbReference type="EMBL" id="AMZH03014253">
    <property type="protein sequence ID" value="RRT47950.1"/>
    <property type="molecule type" value="Genomic_DNA"/>
</dbReference>
<evidence type="ECO:0000313" key="4">
    <source>
        <dbReference type="Proteomes" id="UP000287651"/>
    </source>
</evidence>
<dbReference type="AlphaFoldDB" id="A0A426Y8B8"/>
<dbReference type="Pfam" id="PF22918">
    <property type="entry name" value="PTEN2_C2"/>
    <property type="match status" value="1"/>
</dbReference>
<evidence type="ECO:0000256" key="1">
    <source>
        <dbReference type="SAM" id="MobiDB-lite"/>
    </source>
</evidence>
<organism evidence="3 4">
    <name type="scientific">Ensete ventricosum</name>
    <name type="common">Abyssinian banana</name>
    <name type="synonym">Musa ensete</name>
    <dbReference type="NCBI Taxonomy" id="4639"/>
    <lineage>
        <taxon>Eukaryota</taxon>
        <taxon>Viridiplantae</taxon>
        <taxon>Streptophyta</taxon>
        <taxon>Embryophyta</taxon>
        <taxon>Tracheophyta</taxon>
        <taxon>Spermatophyta</taxon>
        <taxon>Magnoliopsida</taxon>
        <taxon>Liliopsida</taxon>
        <taxon>Zingiberales</taxon>
        <taxon>Musaceae</taxon>
        <taxon>Ensete</taxon>
    </lineage>
</organism>
<name>A0A426Y8B8_ENSVE</name>
<feature type="compositionally biased region" description="Polar residues" evidence="1">
    <location>
        <begin position="37"/>
        <end position="72"/>
    </location>
</feature>
<dbReference type="Proteomes" id="UP000287651">
    <property type="component" value="Unassembled WGS sequence"/>
</dbReference>
<feature type="compositionally biased region" description="Basic and acidic residues" evidence="1">
    <location>
        <begin position="74"/>
        <end position="86"/>
    </location>
</feature>
<feature type="region of interest" description="Disordered" evidence="1">
    <location>
        <begin position="149"/>
        <end position="170"/>
    </location>
</feature>
<reference evidence="3 4" key="1">
    <citation type="journal article" date="2014" name="Agronomy (Basel)">
        <title>A Draft Genome Sequence for Ensete ventricosum, the Drought-Tolerant Tree Against Hunger.</title>
        <authorList>
            <person name="Harrison J."/>
            <person name="Moore K.A."/>
            <person name="Paszkiewicz K."/>
            <person name="Jones T."/>
            <person name="Grant M."/>
            <person name="Ambacheew D."/>
            <person name="Muzemil S."/>
            <person name="Studholme D.J."/>
        </authorList>
    </citation>
    <scope>NUCLEOTIDE SEQUENCE [LARGE SCALE GENOMIC DNA]</scope>
</reference>
<feature type="domain" description="PTEN2A/B C2" evidence="2">
    <location>
        <begin position="6"/>
        <end position="33"/>
    </location>
</feature>
<dbReference type="InterPro" id="IPR055183">
    <property type="entry name" value="PTEN2A/B_C2"/>
</dbReference>
<feature type="region of interest" description="Disordered" evidence="1">
    <location>
        <begin position="36"/>
        <end position="119"/>
    </location>
</feature>
<proteinExistence type="predicted"/>
<accession>A0A426Y8B8</accession>
<protein>
    <recommendedName>
        <fullName evidence="2">PTEN2A/B C2 domain-containing protein</fullName>
    </recommendedName>
</protein>